<evidence type="ECO:0000256" key="6">
    <source>
        <dbReference type="SAM" id="Phobius"/>
    </source>
</evidence>
<keyword evidence="5 6" id="KW-0472">Membrane</keyword>
<dbReference type="GO" id="GO:0005886">
    <property type="term" value="C:plasma membrane"/>
    <property type="evidence" value="ECO:0007669"/>
    <property type="project" value="UniProtKB-SubCell"/>
</dbReference>
<evidence type="ECO:0000256" key="2">
    <source>
        <dbReference type="ARBA" id="ARBA00022475"/>
    </source>
</evidence>
<proteinExistence type="predicted"/>
<name>X0V4S3_9ZZZZ</name>
<reference evidence="7" key="1">
    <citation type="journal article" date="2014" name="Front. Microbiol.">
        <title>High frequency of phylogenetically diverse reductive dehalogenase-homologous genes in deep subseafloor sedimentary metagenomes.</title>
        <authorList>
            <person name="Kawai M."/>
            <person name="Futagami T."/>
            <person name="Toyoda A."/>
            <person name="Takaki Y."/>
            <person name="Nishi S."/>
            <person name="Hori S."/>
            <person name="Arai W."/>
            <person name="Tsubouchi T."/>
            <person name="Morono Y."/>
            <person name="Uchiyama I."/>
            <person name="Ito T."/>
            <person name="Fujiyama A."/>
            <person name="Inagaki F."/>
            <person name="Takami H."/>
        </authorList>
    </citation>
    <scope>NUCLEOTIDE SEQUENCE</scope>
    <source>
        <strain evidence="7">Expedition CK06-06</strain>
    </source>
</reference>
<protein>
    <recommendedName>
        <fullName evidence="8">Polysaccharide biosynthesis protein C-terminal domain-containing protein</fullName>
    </recommendedName>
</protein>
<comment type="caution">
    <text evidence="7">The sequence shown here is derived from an EMBL/GenBank/DDBJ whole genome shotgun (WGS) entry which is preliminary data.</text>
</comment>
<keyword evidence="4 6" id="KW-1133">Transmembrane helix</keyword>
<dbReference type="PANTHER" id="PTHR30250">
    <property type="entry name" value="PST FAMILY PREDICTED COLANIC ACID TRANSPORTER"/>
    <property type="match status" value="1"/>
</dbReference>
<dbReference type="EMBL" id="BARS01015901">
    <property type="protein sequence ID" value="GAF95650.1"/>
    <property type="molecule type" value="Genomic_DNA"/>
</dbReference>
<accession>X0V4S3</accession>
<evidence type="ECO:0000256" key="5">
    <source>
        <dbReference type="ARBA" id="ARBA00023136"/>
    </source>
</evidence>
<comment type="subcellular location">
    <subcellularLocation>
        <location evidence="1">Cell membrane</location>
        <topology evidence="1">Multi-pass membrane protein</topology>
    </subcellularLocation>
</comment>
<evidence type="ECO:0000313" key="7">
    <source>
        <dbReference type="EMBL" id="GAF95650.1"/>
    </source>
</evidence>
<gene>
    <name evidence="7" type="ORF">S01H1_26247</name>
</gene>
<feature type="transmembrane region" description="Helical" evidence="6">
    <location>
        <begin position="29"/>
        <end position="49"/>
    </location>
</feature>
<feature type="non-terminal residue" evidence="7">
    <location>
        <position position="132"/>
    </location>
</feature>
<evidence type="ECO:0000256" key="4">
    <source>
        <dbReference type="ARBA" id="ARBA00022989"/>
    </source>
</evidence>
<feature type="transmembrane region" description="Helical" evidence="6">
    <location>
        <begin position="70"/>
        <end position="90"/>
    </location>
</feature>
<dbReference type="PANTHER" id="PTHR30250:SF11">
    <property type="entry name" value="O-ANTIGEN TRANSPORTER-RELATED"/>
    <property type="match status" value="1"/>
</dbReference>
<keyword evidence="2" id="KW-1003">Cell membrane</keyword>
<keyword evidence="3 6" id="KW-0812">Transmembrane</keyword>
<evidence type="ECO:0000256" key="3">
    <source>
        <dbReference type="ARBA" id="ARBA00022692"/>
    </source>
</evidence>
<dbReference type="AlphaFoldDB" id="X0V4S3"/>
<evidence type="ECO:0000256" key="1">
    <source>
        <dbReference type="ARBA" id="ARBA00004651"/>
    </source>
</evidence>
<organism evidence="7">
    <name type="scientific">marine sediment metagenome</name>
    <dbReference type="NCBI Taxonomy" id="412755"/>
    <lineage>
        <taxon>unclassified sequences</taxon>
        <taxon>metagenomes</taxon>
        <taxon>ecological metagenomes</taxon>
    </lineage>
</organism>
<feature type="transmembrane region" description="Helical" evidence="6">
    <location>
        <begin position="102"/>
        <end position="128"/>
    </location>
</feature>
<evidence type="ECO:0008006" key="8">
    <source>
        <dbReference type="Google" id="ProtNLM"/>
    </source>
</evidence>
<dbReference type="InterPro" id="IPR050833">
    <property type="entry name" value="Poly_Biosynth_Transport"/>
</dbReference>
<sequence length="132" mass="14801">MLSTGVMAVFGFFFWIINARLYSAEQVGIGTTLISIITLISSFSLLGLGNSLIKYLPTSDKKNDKINTSFTLVGLTSIFISIFFLVFLKTFSPGLFFVRESIIFSLLFILFTVFFSLNIISENVFIAYRSSK</sequence>